<dbReference type="CDD" id="cd06423">
    <property type="entry name" value="CESA_like"/>
    <property type="match status" value="1"/>
</dbReference>
<dbReference type="Proteomes" id="UP000541136">
    <property type="component" value="Unassembled WGS sequence"/>
</dbReference>
<evidence type="ECO:0000256" key="9">
    <source>
        <dbReference type="ARBA" id="ARBA00023136"/>
    </source>
</evidence>
<evidence type="ECO:0000313" key="13">
    <source>
        <dbReference type="EMBL" id="MBB6084511.1"/>
    </source>
</evidence>
<dbReference type="AlphaFoldDB" id="A0A7W9TQH6"/>
<keyword evidence="7 11" id="KW-0812">Transmembrane</keyword>
<dbReference type="EC" id="2.4.1.-" evidence="11"/>
<evidence type="ECO:0000259" key="12">
    <source>
        <dbReference type="Pfam" id="PF00535"/>
    </source>
</evidence>
<keyword evidence="5 11" id="KW-0328">Glycosyltransferase</keyword>
<keyword evidence="9 11" id="KW-0472">Membrane</keyword>
<protein>
    <recommendedName>
        <fullName evidence="3 10">Poly-beta-1,6-N-acetyl-D-glucosamine synthase</fullName>
        <shortName evidence="11">Poly-beta-1,6-GlcNAc synthase</shortName>
        <ecNumber evidence="11">2.4.1.-</ecNumber>
    </recommendedName>
</protein>
<gene>
    <name evidence="13" type="ORF">HNR28_002557</name>
</gene>
<dbReference type="Gene3D" id="3.90.550.10">
    <property type="entry name" value="Spore Coat Polysaccharide Biosynthesis Protein SpsA, Chain A"/>
    <property type="match status" value="1"/>
</dbReference>
<dbReference type="RefSeq" id="WP_151024654.1">
    <property type="nucleotide sequence ID" value="NZ_JACHIB010000015.1"/>
</dbReference>
<proteinExistence type="inferred from homology"/>
<organism evidence="13 14">
    <name type="scientific">Castellaniella defragrans</name>
    <name type="common">Alcaligenes defragrans</name>
    <dbReference type="NCBI Taxonomy" id="75697"/>
    <lineage>
        <taxon>Bacteria</taxon>
        <taxon>Pseudomonadati</taxon>
        <taxon>Pseudomonadota</taxon>
        <taxon>Betaproteobacteria</taxon>
        <taxon>Burkholderiales</taxon>
        <taxon>Alcaligenaceae</taxon>
        <taxon>Castellaniella</taxon>
    </lineage>
</organism>
<dbReference type="NCBIfam" id="TIGR03937">
    <property type="entry name" value="PgaC_IcaA"/>
    <property type="match status" value="1"/>
</dbReference>
<evidence type="ECO:0000256" key="5">
    <source>
        <dbReference type="ARBA" id="ARBA00022676"/>
    </source>
</evidence>
<feature type="transmembrane region" description="Helical" evidence="11">
    <location>
        <begin position="396"/>
        <end position="418"/>
    </location>
</feature>
<evidence type="ECO:0000256" key="1">
    <source>
        <dbReference type="ARBA" id="ARBA00004651"/>
    </source>
</evidence>
<keyword evidence="8 11" id="KW-1133">Transmembrane helix</keyword>
<feature type="transmembrane region" description="Helical" evidence="11">
    <location>
        <begin position="363"/>
        <end position="384"/>
    </location>
</feature>
<evidence type="ECO:0000256" key="4">
    <source>
        <dbReference type="ARBA" id="ARBA00022475"/>
    </source>
</evidence>
<dbReference type="SUPFAM" id="SSF53448">
    <property type="entry name" value="Nucleotide-diphospho-sugar transferases"/>
    <property type="match status" value="1"/>
</dbReference>
<dbReference type="GO" id="GO:0043708">
    <property type="term" value="P:cell adhesion involved in biofilm formation"/>
    <property type="evidence" value="ECO:0007669"/>
    <property type="project" value="InterPro"/>
</dbReference>
<dbReference type="PANTHER" id="PTHR43630:SF1">
    <property type="entry name" value="POLY-BETA-1,6-N-ACETYL-D-GLUCOSAMINE SYNTHASE"/>
    <property type="match status" value="1"/>
</dbReference>
<evidence type="ECO:0000256" key="11">
    <source>
        <dbReference type="RuleBase" id="RU364028"/>
    </source>
</evidence>
<dbReference type="GO" id="GO:0005886">
    <property type="term" value="C:plasma membrane"/>
    <property type="evidence" value="ECO:0007669"/>
    <property type="project" value="UniProtKB-SubCell"/>
</dbReference>
<dbReference type="InterPro" id="IPR029044">
    <property type="entry name" value="Nucleotide-diphossugar_trans"/>
</dbReference>
<evidence type="ECO:0000256" key="6">
    <source>
        <dbReference type="ARBA" id="ARBA00022679"/>
    </source>
</evidence>
<feature type="transmembrane region" description="Helical" evidence="11">
    <location>
        <begin position="34"/>
        <end position="54"/>
    </location>
</feature>
<dbReference type="InterPro" id="IPR001173">
    <property type="entry name" value="Glyco_trans_2-like"/>
</dbReference>
<dbReference type="Pfam" id="PF00535">
    <property type="entry name" value="Glycos_transf_2"/>
    <property type="match status" value="1"/>
</dbReference>
<evidence type="ECO:0000256" key="8">
    <source>
        <dbReference type="ARBA" id="ARBA00022989"/>
    </source>
</evidence>
<evidence type="ECO:0000256" key="10">
    <source>
        <dbReference type="NCBIfam" id="TIGR03937"/>
    </source>
</evidence>
<dbReference type="GO" id="GO:0008375">
    <property type="term" value="F:acetylglucosaminyltransferase activity"/>
    <property type="evidence" value="ECO:0007669"/>
    <property type="project" value="UniProtKB-UniRule"/>
</dbReference>
<comment type="caution">
    <text evidence="13">The sequence shown here is derived from an EMBL/GenBank/DDBJ whole genome shotgun (WGS) entry which is preliminary data.</text>
</comment>
<comment type="subcellular location">
    <subcellularLocation>
        <location evidence="1 11">Cell membrane</location>
        <topology evidence="1 11">Multi-pass membrane protein</topology>
    </subcellularLocation>
</comment>
<reference evidence="13 14" key="1">
    <citation type="submission" date="2020-08" db="EMBL/GenBank/DDBJ databases">
        <title>Genomic Encyclopedia of Type Strains, Phase IV (KMG-IV): sequencing the most valuable type-strain genomes for metagenomic binning, comparative biology and taxonomic classification.</title>
        <authorList>
            <person name="Goeker M."/>
        </authorList>
    </citation>
    <scope>NUCLEOTIDE SEQUENCE [LARGE SCALE GENOMIC DNA]</scope>
    <source>
        <strain evidence="13 14">DSM 12141</strain>
    </source>
</reference>
<evidence type="ECO:0000256" key="2">
    <source>
        <dbReference type="ARBA" id="ARBA00006739"/>
    </source>
</evidence>
<evidence type="ECO:0000256" key="3">
    <source>
        <dbReference type="ARBA" id="ARBA00017381"/>
    </source>
</evidence>
<dbReference type="EMBL" id="JACHIB010000015">
    <property type="protein sequence ID" value="MBB6084511.1"/>
    <property type="molecule type" value="Genomic_DNA"/>
</dbReference>
<comment type="similarity">
    <text evidence="2 11">Belongs to the glycosyltransferase 2 family.</text>
</comment>
<accession>A0A7W9TQH6</accession>
<evidence type="ECO:0000256" key="7">
    <source>
        <dbReference type="ARBA" id="ARBA00022692"/>
    </source>
</evidence>
<dbReference type="InterPro" id="IPR023853">
    <property type="entry name" value="PGA_PgaC/IcaA"/>
</dbReference>
<keyword evidence="4 11" id="KW-1003">Cell membrane</keyword>
<dbReference type="PANTHER" id="PTHR43630">
    <property type="entry name" value="POLY-BETA-1,6-N-ACETYL-D-GLUCOSAMINE SYNTHASE"/>
    <property type="match status" value="1"/>
</dbReference>
<feature type="transmembrane region" description="Helical" evidence="11">
    <location>
        <begin position="323"/>
        <end position="351"/>
    </location>
</feature>
<feature type="domain" description="Glycosyltransferase 2-like" evidence="12">
    <location>
        <begin position="78"/>
        <end position="245"/>
    </location>
</feature>
<name>A0A7W9TQH6_CASDE</name>
<evidence type="ECO:0000313" key="14">
    <source>
        <dbReference type="Proteomes" id="UP000541136"/>
    </source>
</evidence>
<sequence>MTDRLFAFLILCLVAGAPFGVALLWTGNLILDFVFFYPLFMSSLWMFGGLYYWLHWERYWPWGPDAAPPALRGQPWVSILIPCHDEAEHGADTILSALGQRYPRVEVIAIDDGSTDATGALLDRLSEAHTRLRVIHLARNQGKAMALRMGALAARGEYLVCIDGDAILDRDAAAYLVAPLIDHPRVGAVTGNPRIRTRSTLIGRVQVGEFSSIVGLIKRTQRVYGQIFTVSGVVAAFRRGALDRVGYWSLDMVTEDIDISWKLQRDHWSIFYEPRALCWILMPETLRGLWKQRLRWARGGAEVFLKNLPGIRAWRHRRLWPMALEYCVSTIWAFALALSLALWAAGLFVALPARIHVETLVPPAFTGMALAAACLLQFCVSVFIDHRYERGLFRSLYWVIWYPLAYWMISLLTTLWGFPRVMLRRRRDRARWKSPDRGIKAPTS</sequence>
<keyword evidence="6 11" id="KW-0808">Transferase</keyword>